<dbReference type="OrthoDB" id="9803035at2"/>
<evidence type="ECO:0000259" key="7">
    <source>
        <dbReference type="SMART" id="SM00563"/>
    </source>
</evidence>
<feature type="transmembrane region" description="Helical" evidence="6">
    <location>
        <begin position="21"/>
        <end position="41"/>
    </location>
</feature>
<evidence type="ECO:0000256" key="2">
    <source>
        <dbReference type="ARBA" id="ARBA00022516"/>
    </source>
</evidence>
<evidence type="ECO:0000313" key="9">
    <source>
        <dbReference type="Proteomes" id="UP000317909"/>
    </source>
</evidence>
<dbReference type="SUPFAM" id="SSF69593">
    <property type="entry name" value="Glycerol-3-phosphate (1)-acyltransferase"/>
    <property type="match status" value="1"/>
</dbReference>
<evidence type="ECO:0000256" key="6">
    <source>
        <dbReference type="SAM" id="Phobius"/>
    </source>
</evidence>
<keyword evidence="6" id="KW-1133">Transmembrane helix</keyword>
<keyword evidence="4" id="KW-0443">Lipid metabolism</keyword>
<dbReference type="PANTHER" id="PTHR10434">
    <property type="entry name" value="1-ACYL-SN-GLYCEROL-3-PHOSPHATE ACYLTRANSFERASE"/>
    <property type="match status" value="1"/>
</dbReference>
<keyword evidence="6" id="KW-0812">Transmembrane</keyword>
<evidence type="ECO:0000256" key="1">
    <source>
        <dbReference type="ARBA" id="ARBA00005189"/>
    </source>
</evidence>
<evidence type="ECO:0000256" key="5">
    <source>
        <dbReference type="ARBA" id="ARBA00023315"/>
    </source>
</evidence>
<keyword evidence="2" id="KW-0444">Lipid biosynthesis</keyword>
<dbReference type="Pfam" id="PF01553">
    <property type="entry name" value="Acyltransferase"/>
    <property type="match status" value="1"/>
</dbReference>
<name>A0A517U3F6_9BACT</name>
<protein>
    <submittedName>
        <fullName evidence="8">1-acyl-sn-glycerol-3-phosphate acyltransferase</fullName>
        <ecNumber evidence="8">2.3.1.51</ecNumber>
    </submittedName>
</protein>
<evidence type="ECO:0000256" key="4">
    <source>
        <dbReference type="ARBA" id="ARBA00023098"/>
    </source>
</evidence>
<comment type="pathway">
    <text evidence="1">Lipid metabolism.</text>
</comment>
<reference evidence="8 9" key="1">
    <citation type="submission" date="2019-02" db="EMBL/GenBank/DDBJ databases">
        <title>Deep-cultivation of Planctomycetes and their phenomic and genomic characterization uncovers novel biology.</title>
        <authorList>
            <person name="Wiegand S."/>
            <person name="Jogler M."/>
            <person name="Boedeker C."/>
            <person name="Pinto D."/>
            <person name="Vollmers J."/>
            <person name="Rivas-Marin E."/>
            <person name="Kohn T."/>
            <person name="Peeters S.H."/>
            <person name="Heuer A."/>
            <person name="Rast P."/>
            <person name="Oberbeckmann S."/>
            <person name="Bunk B."/>
            <person name="Jeske O."/>
            <person name="Meyerdierks A."/>
            <person name="Storesund J.E."/>
            <person name="Kallscheuer N."/>
            <person name="Luecker S."/>
            <person name="Lage O.M."/>
            <person name="Pohl T."/>
            <person name="Merkel B.J."/>
            <person name="Hornburger P."/>
            <person name="Mueller R.-W."/>
            <person name="Bruemmer F."/>
            <person name="Labrenz M."/>
            <person name="Spormann A.M."/>
            <person name="Op den Camp H."/>
            <person name="Overmann J."/>
            <person name="Amann R."/>
            <person name="Jetten M.S.M."/>
            <person name="Mascher T."/>
            <person name="Medema M.H."/>
            <person name="Devos D.P."/>
            <person name="Kaster A.-K."/>
            <person name="Ovreas L."/>
            <person name="Rohde M."/>
            <person name="Galperin M.Y."/>
            <person name="Jogler C."/>
        </authorList>
    </citation>
    <scope>NUCLEOTIDE SEQUENCE [LARGE SCALE GENOMIC DNA]</scope>
    <source>
        <strain evidence="8 9">I41</strain>
    </source>
</reference>
<gene>
    <name evidence="8" type="primary">plsC</name>
    <name evidence="8" type="ORF">I41_43640</name>
</gene>
<dbReference type="SMART" id="SM00563">
    <property type="entry name" value="PlsC"/>
    <property type="match status" value="1"/>
</dbReference>
<dbReference type="EMBL" id="CP036339">
    <property type="protein sequence ID" value="QDT75155.1"/>
    <property type="molecule type" value="Genomic_DNA"/>
</dbReference>
<dbReference type="EC" id="2.3.1.51" evidence="8"/>
<keyword evidence="9" id="KW-1185">Reference proteome</keyword>
<organism evidence="8 9">
    <name type="scientific">Lacipirellula limnantheis</name>
    <dbReference type="NCBI Taxonomy" id="2528024"/>
    <lineage>
        <taxon>Bacteria</taxon>
        <taxon>Pseudomonadati</taxon>
        <taxon>Planctomycetota</taxon>
        <taxon>Planctomycetia</taxon>
        <taxon>Pirellulales</taxon>
        <taxon>Lacipirellulaceae</taxon>
        <taxon>Lacipirellula</taxon>
    </lineage>
</organism>
<dbReference type="InterPro" id="IPR002123">
    <property type="entry name" value="Plipid/glycerol_acylTrfase"/>
</dbReference>
<dbReference type="Proteomes" id="UP000317909">
    <property type="component" value="Chromosome"/>
</dbReference>
<dbReference type="KEGG" id="llh:I41_43640"/>
<dbReference type="CDD" id="cd07989">
    <property type="entry name" value="LPLAT_AGPAT-like"/>
    <property type="match status" value="1"/>
</dbReference>
<accession>A0A517U3F6</accession>
<keyword evidence="3 8" id="KW-0808">Transferase</keyword>
<evidence type="ECO:0000313" key="8">
    <source>
        <dbReference type="EMBL" id="QDT75155.1"/>
    </source>
</evidence>
<dbReference type="AlphaFoldDB" id="A0A517U3F6"/>
<dbReference type="PANTHER" id="PTHR10434:SF64">
    <property type="entry name" value="1-ACYL-SN-GLYCEROL-3-PHOSPHATE ACYLTRANSFERASE-RELATED"/>
    <property type="match status" value="1"/>
</dbReference>
<keyword evidence="5 8" id="KW-0012">Acyltransferase</keyword>
<proteinExistence type="predicted"/>
<sequence length="271" mass="29897">MRRGPRVLSRCWTACRLWMRLFTFVVGTVLFWGGMEIDFLVRRRTPRIDVINKWVSRWAKTMLCVFGIQVVARGPHADQGELYPGRDARGVGRIFISNHQSGVDIPVLLSVIAAHAISRHDLANWPLLGSGASRIGTLFVDRTSRRSGAAVLRQIAAALEAGEGVLMFPEGTSFPGDAVHEFKPGAFNAAHRSDAEIIPIGVAYGHSDAYFFKEPFMTHMKRVGSRRRLKVAVEIGGPLDSAEPSVEMKDHARARVAELAELAKVRLATDA</sequence>
<dbReference type="GO" id="GO:0006654">
    <property type="term" value="P:phosphatidic acid biosynthetic process"/>
    <property type="evidence" value="ECO:0007669"/>
    <property type="project" value="TreeGrafter"/>
</dbReference>
<dbReference type="GO" id="GO:0003841">
    <property type="term" value="F:1-acylglycerol-3-phosphate O-acyltransferase activity"/>
    <property type="evidence" value="ECO:0007669"/>
    <property type="project" value="UniProtKB-EC"/>
</dbReference>
<feature type="domain" description="Phospholipid/glycerol acyltransferase" evidence="7">
    <location>
        <begin position="93"/>
        <end position="205"/>
    </location>
</feature>
<keyword evidence="6" id="KW-0472">Membrane</keyword>
<evidence type="ECO:0000256" key="3">
    <source>
        <dbReference type="ARBA" id="ARBA00022679"/>
    </source>
</evidence>